<evidence type="ECO:0008006" key="4">
    <source>
        <dbReference type="Google" id="ProtNLM"/>
    </source>
</evidence>
<evidence type="ECO:0000256" key="1">
    <source>
        <dbReference type="SAM" id="SignalP"/>
    </source>
</evidence>
<evidence type="ECO:0000313" key="3">
    <source>
        <dbReference type="Proteomes" id="UP000237934"/>
    </source>
</evidence>
<gene>
    <name evidence="2" type="ORF">CUS89_04610</name>
</gene>
<organism evidence="2 3">
    <name type="scientific">Enterococcus mundtii</name>
    <dbReference type="NCBI Taxonomy" id="53346"/>
    <lineage>
        <taxon>Bacteria</taxon>
        <taxon>Bacillati</taxon>
        <taxon>Bacillota</taxon>
        <taxon>Bacilli</taxon>
        <taxon>Lactobacillales</taxon>
        <taxon>Enterococcaceae</taxon>
        <taxon>Enterococcus</taxon>
    </lineage>
</organism>
<keyword evidence="1" id="KW-0732">Signal</keyword>
<dbReference type="RefSeq" id="WP_104871223.1">
    <property type="nucleotide sequence ID" value="NZ_PUAP01000016.1"/>
</dbReference>
<dbReference type="EMBL" id="PUAP01000016">
    <property type="protein sequence ID" value="PQF24277.1"/>
    <property type="molecule type" value="Genomic_DNA"/>
</dbReference>
<feature type="signal peptide" evidence="1">
    <location>
        <begin position="1"/>
        <end position="20"/>
    </location>
</feature>
<feature type="chain" id="PRO_5038480629" description="WxL domain-containing protein" evidence="1">
    <location>
        <begin position="21"/>
        <end position="197"/>
    </location>
</feature>
<accession>A0A2S7RWJ9</accession>
<dbReference type="AlphaFoldDB" id="A0A2S7RWJ9"/>
<protein>
    <recommendedName>
        <fullName evidence="4">WxL domain-containing protein</fullName>
    </recommendedName>
</protein>
<proteinExistence type="predicted"/>
<reference evidence="2 3" key="1">
    <citation type="journal article" date="2018" name="Pathog. Dis.">
        <title>Whole-genome sequencing based characterization of antimicrobial resistance in Enterococcus.</title>
        <authorList>
            <person name="Tyson G."/>
        </authorList>
    </citation>
    <scope>NUCLEOTIDE SEQUENCE [LARGE SCALE GENOMIC DNA]</scope>
    <source>
        <strain evidence="2 3">CVM N55263</strain>
    </source>
</reference>
<sequence length="197" mass="20653">MKKKLLSSLLVLGTTAGAFAPATTLATDVLAEPTADITINGSLGLDNTDPDEEIEEGDTNWVNVTLDTATIFYNHRNTAEIASPTYNIVNNSGRPVSVSIQNFANTGGDFSEISSLTINSPEFSVSEDLITNGELHAFTEVTNLFTLANSEGSLAANGGITGPNAATFNFTGTVSSDTVARANPAFTLTLQLDALKF</sequence>
<dbReference type="Proteomes" id="UP000237934">
    <property type="component" value="Unassembled WGS sequence"/>
</dbReference>
<evidence type="ECO:0000313" key="2">
    <source>
        <dbReference type="EMBL" id="PQF24277.1"/>
    </source>
</evidence>
<comment type="caution">
    <text evidence="2">The sequence shown here is derived from an EMBL/GenBank/DDBJ whole genome shotgun (WGS) entry which is preliminary data.</text>
</comment>
<name>A0A2S7RWJ9_ENTMU</name>